<accession>A0A3P3ZPX5</accession>
<name>A0A3P3ZPX5_9ZZZZ</name>
<proteinExistence type="predicted"/>
<dbReference type="EMBL" id="UOYP01000411">
    <property type="protein sequence ID" value="VAY88978.1"/>
    <property type="molecule type" value="Genomic_DNA"/>
</dbReference>
<protein>
    <submittedName>
        <fullName evidence="1">Uncharacterized protein</fullName>
    </submittedName>
</protein>
<gene>
    <name evidence="1" type="ORF">CARN8_4690001</name>
</gene>
<organism evidence="1">
    <name type="scientific">mine drainage metagenome</name>
    <dbReference type="NCBI Taxonomy" id="410659"/>
    <lineage>
        <taxon>unclassified sequences</taxon>
        <taxon>metagenomes</taxon>
        <taxon>ecological metagenomes</taxon>
    </lineage>
</organism>
<reference evidence="1" key="1">
    <citation type="submission" date="2018-10" db="EMBL/GenBank/DDBJ databases">
        <authorList>
            <person name="Plewniak F."/>
        </authorList>
    </citation>
    <scope>NUCLEOTIDE SEQUENCE</scope>
</reference>
<sequence length="129" mass="14407">MSNCEKPTTGLIVVGFLYQLFRDGEMNENIGESAASISVMLAILGVSESEYIRTQELAFAVLRENGTKCKFIWTAIERDPDDSNVYVQMGVFASSSKVIEMECELAVRLNDALCDWHADKLIFAFTPLQ</sequence>
<dbReference type="AlphaFoldDB" id="A0A3P3ZPX5"/>
<evidence type="ECO:0000313" key="1">
    <source>
        <dbReference type="EMBL" id="VAY88978.1"/>
    </source>
</evidence>